<protein>
    <submittedName>
        <fullName evidence="5">LacI family DNA-binding transcriptional regulator</fullName>
    </submittedName>
</protein>
<evidence type="ECO:0000259" key="4">
    <source>
        <dbReference type="PROSITE" id="PS50932"/>
    </source>
</evidence>
<dbReference type="SMART" id="SM00354">
    <property type="entry name" value="HTH_LACI"/>
    <property type="match status" value="1"/>
</dbReference>
<proteinExistence type="predicted"/>
<dbReference type="Pfam" id="PF00356">
    <property type="entry name" value="LacI"/>
    <property type="match status" value="1"/>
</dbReference>
<feature type="domain" description="HTH lacI-type" evidence="4">
    <location>
        <begin position="1"/>
        <end position="53"/>
    </location>
</feature>
<evidence type="ECO:0000313" key="5">
    <source>
        <dbReference type="EMBL" id="MDQ8207286.1"/>
    </source>
</evidence>
<dbReference type="CDD" id="cd01392">
    <property type="entry name" value="HTH_LacI"/>
    <property type="match status" value="1"/>
</dbReference>
<evidence type="ECO:0000256" key="2">
    <source>
        <dbReference type="ARBA" id="ARBA00023125"/>
    </source>
</evidence>
<keyword evidence="2 5" id="KW-0238">DNA-binding</keyword>
<dbReference type="SUPFAM" id="SSF53822">
    <property type="entry name" value="Periplasmic binding protein-like I"/>
    <property type="match status" value="1"/>
</dbReference>
<dbReference type="PANTHER" id="PTHR30146">
    <property type="entry name" value="LACI-RELATED TRANSCRIPTIONAL REPRESSOR"/>
    <property type="match status" value="1"/>
</dbReference>
<dbReference type="InterPro" id="IPR000843">
    <property type="entry name" value="HTH_LacI"/>
</dbReference>
<dbReference type="SUPFAM" id="SSF47413">
    <property type="entry name" value="lambda repressor-like DNA-binding domains"/>
    <property type="match status" value="1"/>
</dbReference>
<gene>
    <name evidence="5" type="ORF">QEH52_07190</name>
</gene>
<keyword evidence="3" id="KW-0804">Transcription</keyword>
<sequence>MKEFAAICGVSPATVSYALRNDSRISEPVRERIQSKAREVNYRPDSSNSALVRYRKQSHTDVQRPSVAIAYAHPPASRRTKLFQVHVNRFRQSIQQYGYDLKEYYIGNQADGGAKLLHQMRVNDTQGLVLAWGQWEQKLNEFPWQEFAVASAERNQIHPAIDRVSVNHFNATEVAIQALEVRGARRIGLVCHHDLPLRVKKNIVGAYIQHIYKKEGHSPPAPPYFYKIGAPTQPFEKWRTKHQLDAILAHRQIDFSFFNEQGLRFPQDSQYAVIEIDDNNAHEESGVVIDAGLGDALAEVIAAKLHYGERVDLQRQGDLILINGQWREGITTHPPEKSSTEIASL</sequence>
<evidence type="ECO:0000313" key="6">
    <source>
        <dbReference type="Proteomes" id="UP001225316"/>
    </source>
</evidence>
<keyword evidence="1" id="KW-0805">Transcription regulation</keyword>
<dbReference type="PANTHER" id="PTHR30146:SF109">
    <property type="entry name" value="HTH-TYPE TRANSCRIPTIONAL REGULATOR GALS"/>
    <property type="match status" value="1"/>
</dbReference>
<dbReference type="PROSITE" id="PS50932">
    <property type="entry name" value="HTH_LACI_2"/>
    <property type="match status" value="1"/>
</dbReference>
<comment type="caution">
    <text evidence="5">The sequence shown here is derived from an EMBL/GenBank/DDBJ whole genome shotgun (WGS) entry which is preliminary data.</text>
</comment>
<name>A0ABU1AT06_9BACT</name>
<dbReference type="Proteomes" id="UP001225316">
    <property type="component" value="Unassembled WGS sequence"/>
</dbReference>
<dbReference type="InterPro" id="IPR028082">
    <property type="entry name" value="Peripla_BP_I"/>
</dbReference>
<dbReference type="GO" id="GO:0003677">
    <property type="term" value="F:DNA binding"/>
    <property type="evidence" value="ECO:0007669"/>
    <property type="project" value="UniProtKB-KW"/>
</dbReference>
<organism evidence="5 6">
    <name type="scientific">Thalassobacterium maritimum</name>
    <dbReference type="NCBI Taxonomy" id="3041265"/>
    <lineage>
        <taxon>Bacteria</taxon>
        <taxon>Pseudomonadati</taxon>
        <taxon>Verrucomicrobiota</taxon>
        <taxon>Opitutia</taxon>
        <taxon>Puniceicoccales</taxon>
        <taxon>Coraliomargaritaceae</taxon>
        <taxon>Thalassobacterium</taxon>
    </lineage>
</organism>
<dbReference type="EMBL" id="JARXHW010000012">
    <property type="protein sequence ID" value="MDQ8207286.1"/>
    <property type="molecule type" value="Genomic_DNA"/>
</dbReference>
<keyword evidence="6" id="KW-1185">Reference proteome</keyword>
<accession>A0ABU1AT06</accession>
<dbReference type="Gene3D" id="1.10.260.40">
    <property type="entry name" value="lambda repressor-like DNA-binding domains"/>
    <property type="match status" value="1"/>
</dbReference>
<evidence type="ECO:0000256" key="1">
    <source>
        <dbReference type="ARBA" id="ARBA00023015"/>
    </source>
</evidence>
<reference evidence="5 6" key="1">
    <citation type="submission" date="2023-04" db="EMBL/GenBank/DDBJ databases">
        <title>A novel bacteria isolated from coastal sediment.</title>
        <authorList>
            <person name="Liu X.-J."/>
            <person name="Du Z.-J."/>
        </authorList>
    </citation>
    <scope>NUCLEOTIDE SEQUENCE [LARGE SCALE GENOMIC DNA]</scope>
    <source>
        <strain evidence="5 6">SDUM461003</strain>
    </source>
</reference>
<evidence type="ECO:0000256" key="3">
    <source>
        <dbReference type="ARBA" id="ARBA00023163"/>
    </source>
</evidence>
<dbReference type="InterPro" id="IPR010982">
    <property type="entry name" value="Lambda_DNA-bd_dom_sf"/>
</dbReference>
<dbReference type="Gene3D" id="3.40.50.2300">
    <property type="match status" value="2"/>
</dbReference>
<dbReference type="RefSeq" id="WP_308949420.1">
    <property type="nucleotide sequence ID" value="NZ_JARXHW010000012.1"/>
</dbReference>